<proteinExistence type="predicted"/>
<dbReference type="Pfam" id="PF24100">
    <property type="entry name" value="DUF7381"/>
    <property type="match status" value="1"/>
</dbReference>
<feature type="domain" description="DUF7381" evidence="2">
    <location>
        <begin position="9"/>
        <end position="99"/>
    </location>
</feature>
<protein>
    <recommendedName>
        <fullName evidence="2">DUF7381 domain-containing protein</fullName>
    </recommendedName>
</protein>
<keyword evidence="3" id="KW-1185">Reference proteome</keyword>
<dbReference type="WBParaSite" id="SVE_1574200.1">
    <property type="protein sequence ID" value="SVE_1574200.1"/>
    <property type="gene ID" value="SVE_1574200"/>
</dbReference>
<organism evidence="3 4">
    <name type="scientific">Strongyloides venezuelensis</name>
    <name type="common">Threadworm</name>
    <dbReference type="NCBI Taxonomy" id="75913"/>
    <lineage>
        <taxon>Eukaryota</taxon>
        <taxon>Metazoa</taxon>
        <taxon>Ecdysozoa</taxon>
        <taxon>Nematoda</taxon>
        <taxon>Chromadorea</taxon>
        <taxon>Rhabditida</taxon>
        <taxon>Tylenchina</taxon>
        <taxon>Panagrolaimomorpha</taxon>
        <taxon>Strongyloidoidea</taxon>
        <taxon>Strongyloididae</taxon>
        <taxon>Strongyloides</taxon>
    </lineage>
</organism>
<evidence type="ECO:0000313" key="4">
    <source>
        <dbReference type="WBParaSite" id="SVE_1574200.1"/>
    </source>
</evidence>
<dbReference type="Proteomes" id="UP000035680">
    <property type="component" value="Unassembled WGS sequence"/>
</dbReference>
<reference evidence="4" key="2">
    <citation type="submission" date="2015-08" db="UniProtKB">
        <authorList>
            <consortium name="WormBaseParasite"/>
        </authorList>
    </citation>
    <scope>IDENTIFICATION</scope>
</reference>
<feature type="region of interest" description="Disordered" evidence="1">
    <location>
        <begin position="154"/>
        <end position="184"/>
    </location>
</feature>
<name>A0A0K0FTT0_STRVS</name>
<evidence type="ECO:0000259" key="2">
    <source>
        <dbReference type="Pfam" id="PF24100"/>
    </source>
</evidence>
<sequence length="184" mass="21375">MIRHSSRHGILFVLNGEYYSTKLKMIQSILKKYRQTKPENIRIRLIATITANGGVTIHHKQYEAIFTPKNSNMLYPSCQIKEVVVGGRITIQCKEKLFPPVFESSKHAQMPKVPASNKNAKRNKMPIINTREELIPLIKEKIKNPKMKRRHLEFGENEIQKYNVEDPPNRISASSRLKRTRAKK</sequence>
<dbReference type="InterPro" id="IPR055805">
    <property type="entry name" value="DUF7381"/>
</dbReference>
<accession>A0A0K0FTT0</accession>
<reference evidence="3" key="1">
    <citation type="submission" date="2014-07" db="EMBL/GenBank/DDBJ databases">
        <authorList>
            <person name="Martin A.A"/>
            <person name="De Silva N."/>
        </authorList>
    </citation>
    <scope>NUCLEOTIDE SEQUENCE</scope>
</reference>
<dbReference type="AlphaFoldDB" id="A0A0K0FTT0"/>
<evidence type="ECO:0000313" key="3">
    <source>
        <dbReference type="Proteomes" id="UP000035680"/>
    </source>
</evidence>
<evidence type="ECO:0000256" key="1">
    <source>
        <dbReference type="SAM" id="MobiDB-lite"/>
    </source>
</evidence>